<proteinExistence type="predicted"/>
<evidence type="ECO:0000256" key="1">
    <source>
        <dbReference type="ARBA" id="ARBA00022723"/>
    </source>
</evidence>
<dbReference type="SUPFAM" id="SSF57701">
    <property type="entry name" value="Zn2/Cys6 DNA-binding domain"/>
    <property type="match status" value="1"/>
</dbReference>
<dbReference type="InterPro" id="IPR007219">
    <property type="entry name" value="XnlR_reg_dom"/>
</dbReference>
<dbReference type="PANTHER" id="PTHR31668">
    <property type="entry name" value="GLUCOSE TRANSPORT TRANSCRIPTION REGULATOR RGT1-RELATED-RELATED"/>
    <property type="match status" value="1"/>
</dbReference>
<feature type="region of interest" description="Disordered" evidence="3">
    <location>
        <begin position="52"/>
        <end position="137"/>
    </location>
</feature>
<accession>A0ABQ8GXJ7</accession>
<dbReference type="PROSITE" id="PS00463">
    <property type="entry name" value="ZN2_CY6_FUNGAL_1"/>
    <property type="match status" value="1"/>
</dbReference>
<name>A0ABQ8GXJ7_9PEZI</name>
<dbReference type="Gene3D" id="4.10.240.10">
    <property type="entry name" value="Zn(2)-C6 fungal-type DNA-binding domain"/>
    <property type="match status" value="1"/>
</dbReference>
<evidence type="ECO:0000256" key="2">
    <source>
        <dbReference type="ARBA" id="ARBA00023242"/>
    </source>
</evidence>
<keyword evidence="1" id="KW-0479">Metal-binding</keyword>
<protein>
    <submittedName>
        <fullName evidence="5">Fungal-specific transcription factor domain-containing protein</fullName>
    </submittedName>
</protein>
<keyword evidence="6" id="KW-1185">Reference proteome</keyword>
<dbReference type="Pfam" id="PF04082">
    <property type="entry name" value="Fungal_trans"/>
    <property type="match status" value="1"/>
</dbReference>
<dbReference type="InterPro" id="IPR001138">
    <property type="entry name" value="Zn2Cys6_DnaBD"/>
</dbReference>
<dbReference type="SMART" id="SM00906">
    <property type="entry name" value="Fungal_trans"/>
    <property type="match status" value="1"/>
</dbReference>
<feature type="compositionally biased region" description="Low complexity" evidence="3">
    <location>
        <begin position="126"/>
        <end position="137"/>
    </location>
</feature>
<gene>
    <name evidence="5" type="ORF">B0J12DRAFT_17509</name>
</gene>
<dbReference type="Proteomes" id="UP000774617">
    <property type="component" value="Unassembled WGS sequence"/>
</dbReference>
<evidence type="ECO:0000256" key="3">
    <source>
        <dbReference type="SAM" id="MobiDB-lite"/>
    </source>
</evidence>
<dbReference type="CDD" id="cd00067">
    <property type="entry name" value="GAL4"/>
    <property type="match status" value="1"/>
</dbReference>
<dbReference type="EMBL" id="JAGTJR010000001">
    <property type="protein sequence ID" value="KAH7064915.1"/>
    <property type="molecule type" value="Genomic_DNA"/>
</dbReference>
<feature type="domain" description="Zn(2)-C6 fungal-type" evidence="4">
    <location>
        <begin position="18"/>
        <end position="50"/>
    </location>
</feature>
<dbReference type="InterPro" id="IPR050797">
    <property type="entry name" value="Carb_Metab_Trans_Reg"/>
</dbReference>
<evidence type="ECO:0000313" key="6">
    <source>
        <dbReference type="Proteomes" id="UP000774617"/>
    </source>
</evidence>
<organism evidence="5 6">
    <name type="scientific">Macrophomina phaseolina</name>
    <dbReference type="NCBI Taxonomy" id="35725"/>
    <lineage>
        <taxon>Eukaryota</taxon>
        <taxon>Fungi</taxon>
        <taxon>Dikarya</taxon>
        <taxon>Ascomycota</taxon>
        <taxon>Pezizomycotina</taxon>
        <taxon>Dothideomycetes</taxon>
        <taxon>Dothideomycetes incertae sedis</taxon>
        <taxon>Botryosphaeriales</taxon>
        <taxon>Botryosphaeriaceae</taxon>
        <taxon>Macrophomina</taxon>
    </lineage>
</organism>
<dbReference type="PROSITE" id="PS50048">
    <property type="entry name" value="ZN2_CY6_FUNGAL_2"/>
    <property type="match status" value="1"/>
</dbReference>
<dbReference type="InterPro" id="IPR036864">
    <property type="entry name" value="Zn2-C6_fun-type_DNA-bd_sf"/>
</dbReference>
<comment type="caution">
    <text evidence="5">The sequence shown here is derived from an EMBL/GenBank/DDBJ whole genome shotgun (WGS) entry which is preliminary data.</text>
</comment>
<dbReference type="CDD" id="cd12148">
    <property type="entry name" value="fungal_TF_MHR"/>
    <property type="match status" value="1"/>
</dbReference>
<feature type="compositionally biased region" description="Basic and acidic residues" evidence="3">
    <location>
        <begin position="101"/>
        <end position="111"/>
    </location>
</feature>
<sequence length="667" mass="74564">MDTPPAAARPYRSHRVPACDRCRKRKIRCKIELPGRPCELCAERGFDCLFSRPAAPRPSTAHRGLVSSERPHKRPGLGHPRPPPTSEPCRPHAGPLARSPTADRPDGRNRSTEAAQRHAGSTPAPGSQEASASSGESSIVVGPMVAEDVHILQQYLASEPRTSPRPRQPYNVVSNAPGNPMIYLAVPGRRERLKWAKDPGHDQREILEQILGPKKRDVIELYFTHIHPAFPVLDEEEFIRADGDAVSSALLCEVYAISLTFWDVSGLLKHQHCPSDQYFWNLAIAALQDDFLSPNLLTLYASVVDLLGRPVGSVQGNVVNAGRAMALAYSLGLNRDPSAWKFADRDKRVRMRLFWGCMVLDQWSSFAHGIPPSITRKQHDVPLPSVTVLLTPGNESDDRIKAAECFIQLCKLSQILGDVLSYVYDLSEQHKGIWKELRRLECDLDEWEGGLPEHLQAEALENSTSVSGASSLHLGYLSVRMLLCRVSLRAASWEDTLDAGDIRQYHMTTLRRAATRITDFVVSLRSCQLKEFWLSFTGHLLVASATVLLRCAIDTADATVAKGCKESLRSLQKRLHLAKAQDDWDLADMFIKRCDEPITRIITEPPPGSRENRSNTARYLQDQEHSQGQMEVQDVFDFTQSTYSDFHVSMGTVDHPWESLWDMLEGP</sequence>
<dbReference type="PANTHER" id="PTHR31668:SF10">
    <property type="entry name" value="ZN(II)2CYS6 TRANSCRIPTION FACTOR (EUROFUNG)"/>
    <property type="match status" value="1"/>
</dbReference>
<keyword evidence="2" id="KW-0539">Nucleus</keyword>
<evidence type="ECO:0000313" key="5">
    <source>
        <dbReference type="EMBL" id="KAH7064915.1"/>
    </source>
</evidence>
<reference evidence="5 6" key="1">
    <citation type="journal article" date="2021" name="Nat. Commun.">
        <title>Genetic determinants of endophytism in the Arabidopsis root mycobiome.</title>
        <authorList>
            <person name="Mesny F."/>
            <person name="Miyauchi S."/>
            <person name="Thiergart T."/>
            <person name="Pickel B."/>
            <person name="Atanasova L."/>
            <person name="Karlsson M."/>
            <person name="Huettel B."/>
            <person name="Barry K.W."/>
            <person name="Haridas S."/>
            <person name="Chen C."/>
            <person name="Bauer D."/>
            <person name="Andreopoulos W."/>
            <person name="Pangilinan J."/>
            <person name="LaButti K."/>
            <person name="Riley R."/>
            <person name="Lipzen A."/>
            <person name="Clum A."/>
            <person name="Drula E."/>
            <person name="Henrissat B."/>
            <person name="Kohler A."/>
            <person name="Grigoriev I.V."/>
            <person name="Martin F.M."/>
            <person name="Hacquard S."/>
        </authorList>
    </citation>
    <scope>NUCLEOTIDE SEQUENCE [LARGE SCALE GENOMIC DNA]</scope>
    <source>
        <strain evidence="5 6">MPI-SDFR-AT-0080</strain>
    </source>
</reference>
<dbReference type="SMART" id="SM00066">
    <property type="entry name" value="GAL4"/>
    <property type="match status" value="1"/>
</dbReference>
<evidence type="ECO:0000259" key="4">
    <source>
        <dbReference type="PROSITE" id="PS50048"/>
    </source>
</evidence>
<dbReference type="Pfam" id="PF00172">
    <property type="entry name" value="Zn_clus"/>
    <property type="match status" value="1"/>
</dbReference>